<reference evidence="1 2" key="1">
    <citation type="submission" date="2020-07" db="EMBL/GenBank/DDBJ databases">
        <title>Taxonomic revisions and descriptions of new bacterial species based on genomic comparisons in the high-G+C-content subgroup of the family Alcaligenaceae.</title>
        <authorList>
            <person name="Szabo A."/>
            <person name="Felfoldi T."/>
        </authorList>
    </citation>
    <scope>NUCLEOTIDE SEQUENCE [LARGE SCALE GENOMIC DNA]</scope>
    <source>
        <strain evidence="1 2">DSM 25667</strain>
    </source>
</reference>
<dbReference type="EMBL" id="JACCEV010000002">
    <property type="protein sequence ID" value="NYT85858.1"/>
    <property type="molecule type" value="Genomic_DNA"/>
</dbReference>
<evidence type="ECO:0000313" key="2">
    <source>
        <dbReference type="Proteomes" id="UP000554144"/>
    </source>
</evidence>
<keyword evidence="2" id="KW-1185">Reference proteome</keyword>
<gene>
    <name evidence="1" type="ORF">H0A62_09605</name>
</gene>
<dbReference type="Gene3D" id="2.60.120.1140">
    <property type="entry name" value="Protein of unknown function DUF192"/>
    <property type="match status" value="1"/>
</dbReference>
<dbReference type="Pfam" id="PF02643">
    <property type="entry name" value="DUF192"/>
    <property type="match status" value="1"/>
</dbReference>
<dbReference type="AlphaFoldDB" id="A0A853GRY8"/>
<sequence length="102" mass="11362">MKLYKATSFWARLRGLHAYNGLSPHTGLYIAPCRAIHTIGLSYPIDVVFLDKYHRVLAQRHHLAPWRLACCPVGAAVVELPGGYCDAHPDFRQAIYAALTST</sequence>
<evidence type="ECO:0000313" key="1">
    <source>
        <dbReference type="EMBL" id="NYT85858.1"/>
    </source>
</evidence>
<dbReference type="InterPro" id="IPR003795">
    <property type="entry name" value="DUF192"/>
</dbReference>
<dbReference type="InterPro" id="IPR038695">
    <property type="entry name" value="Saro_0823-like_sf"/>
</dbReference>
<proteinExistence type="predicted"/>
<organism evidence="1 2">
    <name type="scientific">Pollutimonas harenae</name>
    <dbReference type="NCBI Taxonomy" id="657015"/>
    <lineage>
        <taxon>Bacteria</taxon>
        <taxon>Pseudomonadati</taxon>
        <taxon>Pseudomonadota</taxon>
        <taxon>Betaproteobacteria</taxon>
        <taxon>Burkholderiales</taxon>
        <taxon>Alcaligenaceae</taxon>
        <taxon>Pollutimonas</taxon>
    </lineage>
</organism>
<comment type="caution">
    <text evidence="1">The sequence shown here is derived from an EMBL/GenBank/DDBJ whole genome shotgun (WGS) entry which is preliminary data.</text>
</comment>
<dbReference type="Proteomes" id="UP000554144">
    <property type="component" value="Unassembled WGS sequence"/>
</dbReference>
<name>A0A853GRY8_9BURK</name>
<accession>A0A853GRY8</accession>
<protein>
    <submittedName>
        <fullName evidence="1">DUF192 domain-containing protein</fullName>
    </submittedName>
</protein>